<protein>
    <submittedName>
        <fullName evidence="1">SCAN domain-containing protein 3-like</fullName>
    </submittedName>
</protein>
<feature type="non-terminal residue" evidence="1">
    <location>
        <position position="127"/>
    </location>
</feature>
<dbReference type="EMBL" id="VUJU01006528">
    <property type="protein sequence ID" value="KAF0748322.1"/>
    <property type="molecule type" value="Genomic_DNA"/>
</dbReference>
<name>A0A6G0Y3D9_APHCR</name>
<dbReference type="OrthoDB" id="6615693at2759"/>
<dbReference type="PANTHER" id="PTHR45913">
    <property type="entry name" value="EPM2A-INTERACTING PROTEIN 1"/>
    <property type="match status" value="1"/>
</dbReference>
<accession>A0A6G0Y3D9</accession>
<organism evidence="1 2">
    <name type="scientific">Aphis craccivora</name>
    <name type="common">Cowpea aphid</name>
    <dbReference type="NCBI Taxonomy" id="307492"/>
    <lineage>
        <taxon>Eukaryota</taxon>
        <taxon>Metazoa</taxon>
        <taxon>Ecdysozoa</taxon>
        <taxon>Arthropoda</taxon>
        <taxon>Hexapoda</taxon>
        <taxon>Insecta</taxon>
        <taxon>Pterygota</taxon>
        <taxon>Neoptera</taxon>
        <taxon>Paraneoptera</taxon>
        <taxon>Hemiptera</taxon>
        <taxon>Sternorrhyncha</taxon>
        <taxon>Aphidomorpha</taxon>
        <taxon>Aphidoidea</taxon>
        <taxon>Aphididae</taxon>
        <taxon>Aphidini</taxon>
        <taxon>Aphis</taxon>
        <taxon>Aphis</taxon>
    </lineage>
</organism>
<proteinExistence type="predicted"/>
<keyword evidence="2" id="KW-1185">Reference proteome</keyword>
<dbReference type="PANTHER" id="PTHR45913:SF22">
    <property type="entry name" value="SCAN BOX DOMAIN-CONTAINING PROTEIN"/>
    <property type="match status" value="1"/>
</dbReference>
<evidence type="ECO:0000313" key="1">
    <source>
        <dbReference type="EMBL" id="KAF0748322.1"/>
    </source>
</evidence>
<dbReference type="Proteomes" id="UP000478052">
    <property type="component" value="Unassembled WGS sequence"/>
</dbReference>
<comment type="caution">
    <text evidence="1">The sequence shown here is derived from an EMBL/GenBank/DDBJ whole genome shotgun (WGS) entry which is preliminary data.</text>
</comment>
<gene>
    <name evidence="1" type="ORF">FWK35_00018140</name>
</gene>
<sequence>MKPSRLQEHSIKVHANKKNMDLFYFQTLEKKFLKEPTLVNMFSTTSKQDDDGLRVSYNISLLIAKSGKLHTIGEELTLPAINEVINTMLHKPALDIIKKIPLSNNTVQRRIDEMAQSVEELLCEFLK</sequence>
<dbReference type="AlphaFoldDB" id="A0A6G0Y3D9"/>
<reference evidence="1 2" key="1">
    <citation type="submission" date="2019-08" db="EMBL/GenBank/DDBJ databases">
        <title>Whole genome of Aphis craccivora.</title>
        <authorList>
            <person name="Voronova N.V."/>
            <person name="Shulinski R.S."/>
            <person name="Bandarenka Y.V."/>
            <person name="Zhorov D.G."/>
            <person name="Warner D."/>
        </authorList>
    </citation>
    <scope>NUCLEOTIDE SEQUENCE [LARGE SCALE GENOMIC DNA]</scope>
    <source>
        <strain evidence="1">180601</strain>
        <tissue evidence="1">Whole Body</tissue>
    </source>
</reference>
<evidence type="ECO:0000313" key="2">
    <source>
        <dbReference type="Proteomes" id="UP000478052"/>
    </source>
</evidence>